<feature type="coiled-coil region" evidence="1">
    <location>
        <begin position="428"/>
        <end position="455"/>
    </location>
</feature>
<feature type="compositionally biased region" description="Low complexity" evidence="2">
    <location>
        <begin position="239"/>
        <end position="271"/>
    </location>
</feature>
<feature type="region of interest" description="Disordered" evidence="2">
    <location>
        <begin position="1"/>
        <end position="296"/>
    </location>
</feature>
<evidence type="ECO:0000313" key="4">
    <source>
        <dbReference type="Proteomes" id="UP001141434"/>
    </source>
</evidence>
<feature type="compositionally biased region" description="Basic and acidic residues" evidence="2">
    <location>
        <begin position="212"/>
        <end position="226"/>
    </location>
</feature>
<accession>A0A9W9GB40</accession>
<feature type="compositionally biased region" description="Polar residues" evidence="2">
    <location>
        <begin position="98"/>
        <end position="108"/>
    </location>
</feature>
<feature type="region of interest" description="Disordered" evidence="2">
    <location>
        <begin position="485"/>
        <end position="539"/>
    </location>
</feature>
<dbReference type="OrthoDB" id="5428925at2759"/>
<name>A0A9W9GB40_9EURO</name>
<proteinExistence type="predicted"/>
<feature type="compositionally biased region" description="Low complexity" evidence="2">
    <location>
        <begin position="8"/>
        <end position="19"/>
    </location>
</feature>
<sequence>MPRDATRSIASAGSESIGSHRQRSSSTRGERSASNPASFSAETSNYDTALPPINFQTQPPLAHRRTGSTLKTVMRKIFNRKRQSQTDGLEENPHESFYDTQTARQSGPTGEGKSFLAVPTPSDSKRSSPLSVENLHLANNHLSPTTAGPGSMASSGMPSRRRRATLPSVIFSDDESRYGVASSAISDPQEDRPHMPDQERRINMLHARRRSRSTDALHRLANEQHDSPSPWPARTTSAPGSKSSPFEESSLSGQSGRPSTGTTVTSVTRGSAEPSIPESDQHAEQVSLPPNVGNLVNTMQQDDSVTLEQRLTTLEVKMIDLEFAIARMQSSPSDTAPPGRSSRQKHVPSFDSFSPHIRAKPSTFLGAADRDESPSPLANPLPNRPTSTSTIRPETMTSRSLRPAPSSTSLSDLHGVSIEQYSALVMLLRREQTARRNLETQVSGLRDDIRQIQRAALRSMELGTMSPIHTVESQEFLRFRRALDDDDSSSPIRGDEKPHAHAGFDSDSDWERSDSNLREDPFGPPKWERGQRIVTAPMI</sequence>
<feature type="compositionally biased region" description="Polar residues" evidence="2">
    <location>
        <begin position="24"/>
        <end position="47"/>
    </location>
</feature>
<protein>
    <submittedName>
        <fullName evidence="3">Uncharacterized protein</fullName>
    </submittedName>
</protein>
<feature type="compositionally biased region" description="Basic residues" evidence="2">
    <location>
        <begin position="73"/>
        <end position="83"/>
    </location>
</feature>
<comment type="caution">
    <text evidence="3">The sequence shown here is derived from an EMBL/GenBank/DDBJ whole genome shotgun (WGS) entry which is preliminary data.</text>
</comment>
<reference evidence="3" key="1">
    <citation type="submission" date="2022-11" db="EMBL/GenBank/DDBJ databases">
        <authorList>
            <person name="Petersen C."/>
        </authorList>
    </citation>
    <scope>NUCLEOTIDE SEQUENCE</scope>
    <source>
        <strain evidence="3">IBT 34128</strain>
    </source>
</reference>
<dbReference type="AlphaFoldDB" id="A0A9W9GB40"/>
<evidence type="ECO:0000256" key="2">
    <source>
        <dbReference type="SAM" id="MobiDB-lite"/>
    </source>
</evidence>
<organism evidence="3 4">
    <name type="scientific">Penicillium alfredii</name>
    <dbReference type="NCBI Taxonomy" id="1506179"/>
    <lineage>
        <taxon>Eukaryota</taxon>
        <taxon>Fungi</taxon>
        <taxon>Dikarya</taxon>
        <taxon>Ascomycota</taxon>
        <taxon>Pezizomycotina</taxon>
        <taxon>Eurotiomycetes</taxon>
        <taxon>Eurotiomycetidae</taxon>
        <taxon>Eurotiales</taxon>
        <taxon>Aspergillaceae</taxon>
        <taxon>Penicillium</taxon>
    </lineage>
</organism>
<evidence type="ECO:0000313" key="3">
    <source>
        <dbReference type="EMBL" id="KAJ5115234.1"/>
    </source>
</evidence>
<keyword evidence="1" id="KW-0175">Coiled coil</keyword>
<dbReference type="Proteomes" id="UP001141434">
    <property type="component" value="Unassembled WGS sequence"/>
</dbReference>
<dbReference type="RefSeq" id="XP_056516425.1">
    <property type="nucleotide sequence ID" value="XM_056651575.1"/>
</dbReference>
<evidence type="ECO:0000256" key="1">
    <source>
        <dbReference type="SAM" id="Coils"/>
    </source>
</evidence>
<feature type="compositionally biased region" description="Polar residues" evidence="2">
    <location>
        <begin position="384"/>
        <end position="411"/>
    </location>
</feature>
<reference evidence="3" key="2">
    <citation type="journal article" date="2023" name="IMA Fungus">
        <title>Comparative genomic study of the Penicillium genus elucidates a diverse pangenome and 15 lateral gene transfer events.</title>
        <authorList>
            <person name="Petersen C."/>
            <person name="Sorensen T."/>
            <person name="Nielsen M.R."/>
            <person name="Sondergaard T.E."/>
            <person name="Sorensen J.L."/>
            <person name="Fitzpatrick D.A."/>
            <person name="Frisvad J.C."/>
            <person name="Nielsen K.L."/>
        </authorList>
    </citation>
    <scope>NUCLEOTIDE SEQUENCE</scope>
    <source>
        <strain evidence="3">IBT 34128</strain>
    </source>
</reference>
<dbReference type="EMBL" id="JAPMSZ010000001">
    <property type="protein sequence ID" value="KAJ5115234.1"/>
    <property type="molecule type" value="Genomic_DNA"/>
</dbReference>
<feature type="compositionally biased region" description="Basic and acidic residues" evidence="2">
    <location>
        <begin position="189"/>
        <end position="202"/>
    </location>
</feature>
<feature type="region of interest" description="Disordered" evidence="2">
    <location>
        <begin position="330"/>
        <end position="411"/>
    </location>
</feature>
<feature type="compositionally biased region" description="Basic and acidic residues" evidence="2">
    <location>
        <begin position="493"/>
        <end position="531"/>
    </location>
</feature>
<gene>
    <name evidence="3" type="ORF">NUU61_000993</name>
</gene>
<keyword evidence="4" id="KW-1185">Reference proteome</keyword>
<feature type="compositionally biased region" description="Low complexity" evidence="2">
    <location>
        <begin position="147"/>
        <end position="158"/>
    </location>
</feature>
<dbReference type="GeneID" id="81390743"/>